<comment type="caution">
    <text evidence="8">The sequence shown here is derived from an EMBL/GenBank/DDBJ whole genome shotgun (WGS) entry which is preliminary data.</text>
</comment>
<dbReference type="RefSeq" id="WP_378095811.1">
    <property type="nucleotide sequence ID" value="NZ_JBHSEP010000007.1"/>
</dbReference>
<keyword evidence="2" id="KW-1003">Cell membrane</keyword>
<proteinExistence type="predicted"/>
<keyword evidence="8" id="KW-0966">Cell projection</keyword>
<dbReference type="Proteomes" id="UP001596028">
    <property type="component" value="Unassembled WGS sequence"/>
</dbReference>
<protein>
    <submittedName>
        <fullName evidence="8">Flagellar biosynthetic protein FliO</fullName>
    </submittedName>
</protein>
<evidence type="ECO:0000256" key="3">
    <source>
        <dbReference type="ARBA" id="ARBA00022692"/>
    </source>
</evidence>
<name>A0ABV9FAJ6_9BACL</name>
<evidence type="ECO:0000256" key="5">
    <source>
        <dbReference type="ARBA" id="ARBA00023136"/>
    </source>
</evidence>
<sequence>MRTYGLADELPDTSSWGSAWELIKVLAVLGLIIGLIVFVLRYLARRNRGWGMNRSLRSLGGFPLGTNKSMQVVEWNGRIYVLGVGENITLLESITDPEVVDVLLAEHEADMASTGPALPGWLRKWTERNQPRSEDVVSNSSGTDPSFEKSLEDRLRQLSERRLRAEQLLEDNRAEDRTDER</sequence>
<evidence type="ECO:0000256" key="2">
    <source>
        <dbReference type="ARBA" id="ARBA00022475"/>
    </source>
</evidence>
<dbReference type="InterPro" id="IPR022781">
    <property type="entry name" value="Flagellar_biosynth_FliO"/>
</dbReference>
<reference evidence="9" key="1">
    <citation type="journal article" date="2019" name="Int. J. Syst. Evol. Microbiol.">
        <title>The Global Catalogue of Microorganisms (GCM) 10K type strain sequencing project: providing services to taxonomists for standard genome sequencing and annotation.</title>
        <authorList>
            <consortium name="The Broad Institute Genomics Platform"/>
            <consortium name="The Broad Institute Genome Sequencing Center for Infectious Disease"/>
            <person name="Wu L."/>
            <person name="Ma J."/>
        </authorList>
    </citation>
    <scope>NUCLEOTIDE SEQUENCE [LARGE SCALE GENOMIC DNA]</scope>
    <source>
        <strain evidence="9">CCUG 49571</strain>
    </source>
</reference>
<feature type="transmembrane region" description="Helical" evidence="7">
    <location>
        <begin position="22"/>
        <end position="44"/>
    </location>
</feature>
<gene>
    <name evidence="8" type="ORF">ACFO3S_11940</name>
</gene>
<keyword evidence="8" id="KW-0969">Cilium</keyword>
<evidence type="ECO:0000256" key="7">
    <source>
        <dbReference type="SAM" id="Phobius"/>
    </source>
</evidence>
<comment type="subcellular location">
    <subcellularLocation>
        <location evidence="1">Cell membrane</location>
    </subcellularLocation>
</comment>
<dbReference type="EMBL" id="JBHSEP010000007">
    <property type="protein sequence ID" value="MFC4598952.1"/>
    <property type="molecule type" value="Genomic_DNA"/>
</dbReference>
<evidence type="ECO:0000256" key="1">
    <source>
        <dbReference type="ARBA" id="ARBA00004236"/>
    </source>
</evidence>
<evidence type="ECO:0000313" key="9">
    <source>
        <dbReference type="Proteomes" id="UP001596028"/>
    </source>
</evidence>
<feature type="region of interest" description="Disordered" evidence="6">
    <location>
        <begin position="132"/>
        <end position="152"/>
    </location>
</feature>
<organism evidence="8 9">
    <name type="scientific">Cohnella hongkongensis</name>
    <dbReference type="NCBI Taxonomy" id="178337"/>
    <lineage>
        <taxon>Bacteria</taxon>
        <taxon>Bacillati</taxon>
        <taxon>Bacillota</taxon>
        <taxon>Bacilli</taxon>
        <taxon>Bacillales</taxon>
        <taxon>Paenibacillaceae</taxon>
        <taxon>Cohnella</taxon>
    </lineage>
</organism>
<dbReference type="Pfam" id="PF04347">
    <property type="entry name" value="FliO"/>
    <property type="match status" value="1"/>
</dbReference>
<keyword evidence="8" id="KW-0282">Flagellum</keyword>
<keyword evidence="4 7" id="KW-1133">Transmembrane helix</keyword>
<accession>A0ABV9FAJ6</accession>
<keyword evidence="5 7" id="KW-0472">Membrane</keyword>
<evidence type="ECO:0000256" key="4">
    <source>
        <dbReference type="ARBA" id="ARBA00022989"/>
    </source>
</evidence>
<keyword evidence="9" id="KW-1185">Reference proteome</keyword>
<keyword evidence="3 7" id="KW-0812">Transmembrane</keyword>
<evidence type="ECO:0000313" key="8">
    <source>
        <dbReference type="EMBL" id="MFC4598952.1"/>
    </source>
</evidence>
<evidence type="ECO:0000256" key="6">
    <source>
        <dbReference type="SAM" id="MobiDB-lite"/>
    </source>
</evidence>